<evidence type="ECO:0000313" key="3">
    <source>
        <dbReference type="EMBL" id="GIU44597.1"/>
    </source>
</evidence>
<proteinExistence type="predicted"/>
<dbReference type="Pfam" id="PF04389">
    <property type="entry name" value="Peptidase_M28"/>
    <property type="match status" value="1"/>
</dbReference>
<feature type="chain" id="PRO_5046738223" evidence="1">
    <location>
        <begin position="20"/>
        <end position="318"/>
    </location>
</feature>
<keyword evidence="4" id="KW-1185">Reference proteome</keyword>
<gene>
    <name evidence="3" type="ORF">TUM4438_16150</name>
</gene>
<dbReference type="RefSeq" id="WP_220780669.1">
    <property type="nucleotide sequence ID" value="NZ_BPEY01000022.1"/>
</dbReference>
<name>A0ABQ4PB17_9GAMM</name>
<dbReference type="EMBL" id="BPEY01000022">
    <property type="protein sequence ID" value="GIU44597.1"/>
    <property type="molecule type" value="Genomic_DNA"/>
</dbReference>
<accession>A0ABQ4PB17</accession>
<sequence>MLRLLGLIICICISGCASSPSCNKAPQLSWANTSTITSDIKTLTSGEMAGRKTGSQGAALARSFLQQRFKQIGLQPWQGQYQHAFTYHSSFSNKVGINIIGVVPATTHSDNWRMVIAHYDHLGGNSKRYYPGADDNASGIAGLLQLAEHAIKQTNDVNLLFVATDAEEPGLYGAYALTEQLALAVTTPQIQQIQLAINLDMIGRPNRTKAIYIEGLRKFSSAKVIRNTLTQDNQLCVRTQQPKSFDGSVIAIDYLRASDHYPLHKVGIPWLYFGVPTHRDYHQTTDTLDKLNINFIAAVSESAYQLLKIDTLSLQNSH</sequence>
<dbReference type="InterPro" id="IPR045175">
    <property type="entry name" value="M28_fam"/>
</dbReference>
<feature type="domain" description="Peptidase M28" evidence="2">
    <location>
        <begin position="98"/>
        <end position="304"/>
    </location>
</feature>
<comment type="caution">
    <text evidence="3">The sequence shown here is derived from an EMBL/GenBank/DDBJ whole genome shotgun (WGS) entry which is preliminary data.</text>
</comment>
<evidence type="ECO:0000256" key="1">
    <source>
        <dbReference type="SAM" id="SignalP"/>
    </source>
</evidence>
<dbReference type="PANTHER" id="PTHR12147:SF26">
    <property type="entry name" value="PEPTIDASE M28 DOMAIN-CONTAINING PROTEIN"/>
    <property type="match status" value="1"/>
</dbReference>
<feature type="signal peptide" evidence="1">
    <location>
        <begin position="1"/>
        <end position="19"/>
    </location>
</feature>
<dbReference type="Proteomes" id="UP000887104">
    <property type="component" value="Unassembled WGS sequence"/>
</dbReference>
<dbReference type="SUPFAM" id="SSF53187">
    <property type="entry name" value="Zn-dependent exopeptidases"/>
    <property type="match status" value="1"/>
</dbReference>
<dbReference type="Gene3D" id="3.40.630.10">
    <property type="entry name" value="Zn peptidases"/>
    <property type="match status" value="1"/>
</dbReference>
<reference evidence="3" key="1">
    <citation type="submission" date="2021-05" db="EMBL/GenBank/DDBJ databases">
        <title>Molecular characterization for Shewanella algae harboring chromosomal blaOXA-55-like strains isolated from clinical and environment sample.</title>
        <authorList>
            <person name="Ohama Y."/>
            <person name="Aoki K."/>
            <person name="Harada S."/>
            <person name="Moriya K."/>
            <person name="Ishii Y."/>
            <person name="Tateda K."/>
        </authorList>
    </citation>
    <scope>NUCLEOTIDE SEQUENCE</scope>
    <source>
        <strain evidence="3">JCM 11563</strain>
    </source>
</reference>
<dbReference type="InterPro" id="IPR007484">
    <property type="entry name" value="Peptidase_M28"/>
</dbReference>
<evidence type="ECO:0000313" key="4">
    <source>
        <dbReference type="Proteomes" id="UP000887104"/>
    </source>
</evidence>
<protein>
    <submittedName>
        <fullName evidence="3">Peptidase M28</fullName>
    </submittedName>
</protein>
<organism evidence="3 4">
    <name type="scientific">Shewanella sairae</name>
    <dbReference type="NCBI Taxonomy" id="190310"/>
    <lineage>
        <taxon>Bacteria</taxon>
        <taxon>Pseudomonadati</taxon>
        <taxon>Pseudomonadota</taxon>
        <taxon>Gammaproteobacteria</taxon>
        <taxon>Alteromonadales</taxon>
        <taxon>Shewanellaceae</taxon>
        <taxon>Shewanella</taxon>
    </lineage>
</organism>
<dbReference type="PANTHER" id="PTHR12147">
    <property type="entry name" value="METALLOPEPTIDASE M28 FAMILY MEMBER"/>
    <property type="match status" value="1"/>
</dbReference>
<evidence type="ECO:0000259" key="2">
    <source>
        <dbReference type="Pfam" id="PF04389"/>
    </source>
</evidence>
<keyword evidence="1" id="KW-0732">Signal</keyword>